<feature type="compositionally biased region" description="Basic and acidic residues" evidence="5">
    <location>
        <begin position="2877"/>
        <end position="2889"/>
    </location>
</feature>
<evidence type="ECO:0000256" key="3">
    <source>
        <dbReference type="ARBA" id="ARBA00022490"/>
    </source>
</evidence>
<keyword evidence="3" id="KW-0963">Cytoplasm</keyword>
<evidence type="ECO:0000256" key="2">
    <source>
        <dbReference type="ARBA" id="ARBA00004496"/>
    </source>
</evidence>
<reference evidence="7" key="1">
    <citation type="submission" date="2021-04" db="EMBL/GenBank/DDBJ databases">
        <authorList>
            <person name="Tunstrom K."/>
        </authorList>
    </citation>
    <scope>NUCLEOTIDE SEQUENCE</scope>
</reference>
<evidence type="ECO:0000259" key="6">
    <source>
        <dbReference type="Pfam" id="PF22544"/>
    </source>
</evidence>
<comment type="caution">
    <text evidence="7">The sequence shown here is derived from an EMBL/GenBank/DDBJ whole genome shotgun (WGS) entry which is preliminary data.</text>
</comment>
<dbReference type="InterPro" id="IPR033305">
    <property type="entry name" value="Hydin-like"/>
</dbReference>
<evidence type="ECO:0000313" key="8">
    <source>
        <dbReference type="Proteomes" id="UP000691718"/>
    </source>
</evidence>
<protein>
    <submittedName>
        <fullName evidence="7">(apollo) hypothetical protein</fullName>
    </submittedName>
</protein>
<evidence type="ECO:0000256" key="4">
    <source>
        <dbReference type="ARBA" id="ARBA00023273"/>
    </source>
</evidence>
<dbReference type="InterPro" id="IPR053879">
    <property type="entry name" value="HYDIN_VesB_CFA65-like_Ig"/>
</dbReference>
<dbReference type="EMBL" id="CAJQZP010000935">
    <property type="protein sequence ID" value="CAG4998369.1"/>
    <property type="molecule type" value="Genomic_DNA"/>
</dbReference>
<dbReference type="OrthoDB" id="442692at2759"/>
<feature type="domain" description="HYDIN/VesB/CFA65-like Ig-like" evidence="6">
    <location>
        <begin position="157"/>
        <end position="249"/>
    </location>
</feature>
<dbReference type="GO" id="GO:1904158">
    <property type="term" value="P:axonemal central apparatus assembly"/>
    <property type="evidence" value="ECO:0007669"/>
    <property type="project" value="TreeGrafter"/>
</dbReference>
<sequence length="4199" mass="478042">MVGEFLLKNFNKVFKIIPSEYEKEMRLSTEERLQSLNNVIIDNIVNNREDKKHAVLSFTPRIIIFQNFKPNDKYVTKFSVKNISKVPTYLKMVFKESPYFSIKMNRPQPLSRLAPGISASFIITFIPTLLEDYIHKITFYTDLDKYIVPLIGMGPRPIFNFPDELTIPKAPLKVESNYLLTIRNVGMVPSGFTLDTKCPFSVQPKSAYLNCDEQIEIKVSFKTMHLGYTQELLRVVYETGEKFIIKLSGTAHAVSVELEKQIIKFPETYNGMVQQQILKISNKSDYVLTYMCMKNECVYYDFKDKVKLATVFYNLKESEAAKCAKLVRYDVLSSTEHERVYTRIFCDEIQALVADETLYFRDSHYSISPVRGQLWPNKTSEITLTFSPTQIGELDAIAYFDIDGVADRIPLKLSGTSLPPSIHLNLETLDMSSVYINKKYNYEIIAINNGHINGVILYKESSTLFGSKITCTPVCRSLRPGEKDMFVVSFLNSNPGPFLEEINFIIRDTDVKLKVFLKGEIIYPSVIFSVPSLDFGDISLGMKIQHKQLVVVEIICKYFNLFCEGVPKTLILELINESNVHVSGVVKIPSDGLGISSITLTDYAYADHPKPEIPRWPREFEIEPSKIIMDPESMIILKVTLTANLIRSHRTALELELEKSDRRSLTLPITYNATIPYLTPAPNINLRACFLDYPYVNVINVTSNDFCGYFTTEELKLNRDTKWEIEPREDFIEPESEKNLTVNLYLVDAETQSNKAVIQIENMKDILVPLTATGVGTSIVIGDLGDRIELGHQFTRIPLKYKVKMKNQGTKMHVLEWSEHYKMPKKKQQAVAFFNLEPRCFKMYADEELELTVTGNSNKVALVKETWYLVGSIEGINKKELLLECEVTADFIDPKIEISSPLLDFQCDRGPYSEFYKLTASNISEVLSQRSEICSVKITGNTAIASEAIKERISEINIKLENKIMKTIVPMIGEEYYDPKFKWISKLSHTTEHNYDRTNDMLLLIPHRGKLKPNEIQYVNVMFRPQNNINIRAVIECEVLGGPSEFITVTGQSSDLKYSLSTREINFKIRCFQENAYEYVRICNKALLPFDLKTYLNESKYENELNATILEVVPPEKVLHPDEGIDIKVIMRPGVLGYFKRVFLLEIGHQPIIPIEVFGWGVIPQVYLSIPRLNIIEDVFPSIMDIEMSIERILLINYLNKHPEVLNAAAQSTVTRTRPISGFTSTPYVIDFGVVITGSTVHYTVEAINYGPTITKLHLSKNTSIPDWLSLKLCGKLNPGEVGRIDVTFSPTTVGFPDPEQCVETVINLEVTYEGLLIFRFHMNPKRMTIPIIGYGVLPKVHIIGPNISFPPTLPWAETTEYFFGLTNPCPFPIELIIAHSDTKWQEEEEIYQLLNKYYNKPEEMLVPAIKPGSGLPPEIREFYQKFKESIKKYAEEASKIFTTKTLSVKKTKSPKNAIKTISQSLEVSPRHHRTEVEIIEEEQCQEMAYSVGKKLNLPTLSVDLCFVEALCVSNCQAKQTLNRVINEIYEVCKSGIDKEDINEQTEEINETIDEFETMLDKIKTITNNKTLATPKSRASEKRKKRSTSSLVSHTALEAMGSTTMFNLELIQELLTDFLDQPKFDRGFVIDSLTSAILRSPSIVLTTILKCKPTILKIHLVLCQSNFNKWAQTYEESQKDDDITEEIIHKEYSDSEIEEIINSFENMTDEEYENASPELRSIYILRGLEDRRRKHYLKAGVPKATVMKEKDTKGLTSMKSLLAVDKSESKKKIKKDDLKGKPTSEYLAMNIKYNDYYKNIHENLINIANNWIVEQCDLGSPLIGLSGQVVGQNQKKSKKKSELHLQVSEVSFTERGFPLTLITCPCINYKEAVVNMFASSPSLQNALRKTEKSDIFKHPIQKNEFTVLLPKIFPVMEEEESLKWVYLDEMPIKKCECNFINDLNVLDDLCQDNVLNILSKWNCSCGKKVISSQTSTTEFLPTSSEMISTDDSKLDITPYPLPLYKVKSIINREERIILQTGDLVRCKYTFSPKVEGKFNVKRFVQVNGWPASQVVVNVTGICDLPRLDNRPKKMFKNFVRRQIEDNVYKGTYLDDVKVFQFGPIFIGNNRKYEEKYVVDLKNASLITTDVDIEFLHESEVFRIDKKNIKLEPECRGKLIVSAAPAVIGEHKNVLLFCIKNNPEIVEVNIACSGVVPIVEILPSTKVIDYGKHLLYRREDDRFIVKNDSILPIMWKIRNANEFLENFIISQTSGVIPRHRNHVVPVTYLACKVEIISNKILLIDIYDSEGRGDPMIVDSLYLSAECYDVMVECAYENMDENLLNFGNVKVNLTVARQMYLFNRGKYNIYYKLKKVKNFPEPSLLKSFEVTPECGVLPATTKLVTVEFECMPTTSLNLVNVPVYTCSLLDDSRKQTIVAKFPICVTIASFYNTFTLFPLGELNFHVIPVGVGVLREVILNNTSKCPFTYEIILPSEYQVGPDNVQSTKGKDNKIKNPPLNCGNFVIMNEDNLLAPFTSRTIQIQFLATAAKTFEETIHFVVSDTCPAEANGVPLKLVGTGAIPTLDFWNLETTFREHLIVKNMSEYKVPEPSPHCVFVEDTVTLHFFGVVVNTNYIGAIDLYNNGLVPCALKIKLHYQANSNQEIFSLDKYETHIEPLMHKNLNIIFSPKALEVYKAVLEVKLKKVESEEQSFRICLIGEGVIPRIRIIYPQIKKDKHTLLEFPVTCLGSITNRQISFKSISSINVMVIVDIIPSVKADRPLFWLTAEPDTDHIVLNGNNDNVNITLKVTMKPSELVTLTVHYSPLEKGKTNCEIKLTVVNNPFENYTILCNAEAFMEDVILVGLEMLSMDVDLETYKMPAERSTASTTDTRKKNKSAQSDKKKLKIVDSKKSKRFSQASMKQSDTSFMDQAPTILKYLLDFGGCELCLIQRRSVIMVNNSEKVYKFSWIESDNIIVRPSAGYISPGEEKDLEVIFYSAEPVDIEKEFVSCFLTVVSDNSLTENSREITWDTRQTVTLFNRNRDVNLNERCDITVEDQIISPNNEPFNENISIVIIYSVKTEYTKYECDLEDEKFLQDTFIYQTRCFNFEVKNVGRVPMKITWSFVIDDEFPIRITKSKLKEDAQKVTESSESTDNTANERDSEILAIEKNNENSNSGKNNLNMILVNHKKTIILKMITKLNNLDPYDQNITCKITAKSLIPYVHLDIEESDYLTSGRRKATEVALPELTTVLEFKVLGAGCYKKSFNVINPTTQSYEFIFEVVMTEEQEFVPVHCNKLKGYVEGGTSTEVVFTFSPPSPGVYESQWKFKIPTHSLVMNLLVVGFIREPDVEFVPKILLLKNSLVGFTSETVVRIKNNENESLGFEFKGNSLCDESGETPVVIYPERGILKPHFETPIKISYTPIQDGPLSFKIFCGVKHLTKLLTLCVNALSLSIKPVVTYYLIGNEHILKSDAVTNIHLDKTASTYKRTIPFTIKNDGSATIFFDWHYSSTPVKKYLEVNVEPRMGHVSPGNEVECILYFHLIKVPVRAFPVSLSITDGPRYNMYLYAEIEKPSYHFSCKEYDFGMCFVNAPDSTYKKNIAFENADTVPLTLDLNFSNLPELYVEYYKESSVQPNQRLKISIYFRPKDVKMYEFKLQFWVNSLCEETVVIKGEGIPLLFDLYDGCQKSFDLGPVKVGDKIVRQIEVMNHSKAPIDASFIFRDTYPAVDDTNGSEATSICLSPGVNTKESEPGKARVKMLQNYKDNKIKEQIALDVQNALSSLKVVPNKCTVQPYRKVPLKIQFKPIGLISTLNVQASCNIENYVPLELALYATCVDTGAFQNKTLYMECPVRETQTDHIVVTNPTDEMWLVLSEVSGESFETLKEFNIEANTTFEIPIHFKPKSFGKHEGQVLFSPLGESALFINVVGIATRPNPNGDITLTIKAKDPYTEELLVYNITEVRFTNEKTREYQFYNIAILVTPSGIMGTLTFESRARESVQKELSISNPLAEDTEFNIHCEHLESPDKLMISRNSKATLSMTYSPLVVGVTEEYLEVSNPLVGTYLYKVILKCLPAKEKNLEFTTPLGTSVPLRLRAHNKTDTRAEFTATVSHPSIIVEKEYALDPFEKGKFQAWFEPTEIGRQVCRVSLKSAIAGEFVYNIQGIATEPKPQGPYEVKSGGSTTIRFKNVFEGDRVFKLSVDRKEFYVKSSYESLKPKKV</sequence>
<keyword evidence="4" id="KW-0966">Cell projection</keyword>
<dbReference type="GO" id="GO:0003341">
    <property type="term" value="P:cilium movement"/>
    <property type="evidence" value="ECO:0007669"/>
    <property type="project" value="TreeGrafter"/>
</dbReference>
<feature type="compositionally biased region" description="Polar residues" evidence="5">
    <location>
        <begin position="3125"/>
        <end position="3135"/>
    </location>
</feature>
<organism evidence="7 8">
    <name type="scientific">Parnassius apollo</name>
    <name type="common">Apollo butterfly</name>
    <name type="synonym">Papilio apollo</name>
    <dbReference type="NCBI Taxonomy" id="110799"/>
    <lineage>
        <taxon>Eukaryota</taxon>
        <taxon>Metazoa</taxon>
        <taxon>Ecdysozoa</taxon>
        <taxon>Arthropoda</taxon>
        <taxon>Hexapoda</taxon>
        <taxon>Insecta</taxon>
        <taxon>Pterygota</taxon>
        <taxon>Neoptera</taxon>
        <taxon>Endopterygota</taxon>
        <taxon>Lepidoptera</taxon>
        <taxon>Glossata</taxon>
        <taxon>Ditrysia</taxon>
        <taxon>Papilionoidea</taxon>
        <taxon>Papilionidae</taxon>
        <taxon>Parnassiinae</taxon>
        <taxon>Parnassini</taxon>
        <taxon>Parnassius</taxon>
        <taxon>Parnassius</taxon>
    </lineage>
</organism>
<gene>
    <name evidence="7" type="ORF">PAPOLLO_LOCUS13375</name>
</gene>
<dbReference type="Pfam" id="PF22544">
    <property type="entry name" value="HYDIN_VesB_CFA65-like_Ig"/>
    <property type="match status" value="1"/>
</dbReference>
<comment type="subcellular location">
    <subcellularLocation>
        <location evidence="1">Cell projection</location>
    </subcellularLocation>
    <subcellularLocation>
        <location evidence="2">Cytoplasm</location>
    </subcellularLocation>
</comment>
<feature type="region of interest" description="Disordered" evidence="5">
    <location>
        <begin position="3122"/>
        <end position="3142"/>
    </location>
</feature>
<accession>A0A8S3X2L5</accession>
<evidence type="ECO:0000313" key="7">
    <source>
        <dbReference type="EMBL" id="CAG4998369.1"/>
    </source>
</evidence>
<dbReference type="PANTHER" id="PTHR23053:SF0">
    <property type="entry name" value="HYDROCEPHALUS-INDUCING PROTEIN HOMOLOG"/>
    <property type="match status" value="1"/>
</dbReference>
<evidence type="ECO:0000256" key="5">
    <source>
        <dbReference type="SAM" id="MobiDB-lite"/>
    </source>
</evidence>
<proteinExistence type="predicted"/>
<keyword evidence="8" id="KW-1185">Reference proteome</keyword>
<dbReference type="PANTHER" id="PTHR23053">
    <property type="entry name" value="DLEC1 DELETED IN LUNG AND ESOPHAGEAL CANCER 1"/>
    <property type="match status" value="1"/>
</dbReference>
<dbReference type="GO" id="GO:0005930">
    <property type="term" value="C:axoneme"/>
    <property type="evidence" value="ECO:0007669"/>
    <property type="project" value="TreeGrafter"/>
</dbReference>
<dbReference type="Proteomes" id="UP000691718">
    <property type="component" value="Unassembled WGS sequence"/>
</dbReference>
<name>A0A8S3X2L5_PARAO</name>
<feature type="region of interest" description="Disordered" evidence="5">
    <location>
        <begin position="2859"/>
        <end position="2896"/>
    </location>
</feature>
<evidence type="ECO:0000256" key="1">
    <source>
        <dbReference type="ARBA" id="ARBA00004316"/>
    </source>
</evidence>